<feature type="transmembrane region" description="Helical" evidence="2">
    <location>
        <begin position="100"/>
        <end position="119"/>
    </location>
</feature>
<proteinExistence type="predicted"/>
<dbReference type="EMBL" id="LT594324">
    <property type="protein sequence ID" value="SBT39624.1"/>
    <property type="molecule type" value="Genomic_DNA"/>
</dbReference>
<keyword evidence="2" id="KW-1133">Transmembrane helix</keyword>
<keyword evidence="2" id="KW-0812">Transmembrane</keyword>
<keyword evidence="2" id="KW-0472">Membrane</keyword>
<dbReference type="InterPro" id="IPR022062">
    <property type="entry name" value="DUF3618"/>
</dbReference>
<evidence type="ECO:0000256" key="2">
    <source>
        <dbReference type="SAM" id="Phobius"/>
    </source>
</evidence>
<evidence type="ECO:0000313" key="3">
    <source>
        <dbReference type="EMBL" id="SBT39624.1"/>
    </source>
</evidence>
<sequence length="124" mass="13327">MTGNGTGDVEALREEIRRTRVELGETMELLAARADVKARLRESAAQAKGRMREQAAQTMARVRGQTAGQARFAREQAAGKIRLARAHGQGQGGSVRRGPLPWAAVAAGAVATMVVLLIVRGRRR</sequence>
<dbReference type="AlphaFoldDB" id="A0A1A8Z6Y2"/>
<organism evidence="3 4">
    <name type="scientific">Micromonospora narathiwatensis</name>
    <dbReference type="NCBI Taxonomy" id="299146"/>
    <lineage>
        <taxon>Bacteria</taxon>
        <taxon>Bacillati</taxon>
        <taxon>Actinomycetota</taxon>
        <taxon>Actinomycetes</taxon>
        <taxon>Micromonosporales</taxon>
        <taxon>Micromonosporaceae</taxon>
        <taxon>Micromonospora</taxon>
    </lineage>
</organism>
<evidence type="ECO:0008006" key="5">
    <source>
        <dbReference type="Google" id="ProtNLM"/>
    </source>
</evidence>
<dbReference type="Proteomes" id="UP000198765">
    <property type="component" value="Chromosome I"/>
</dbReference>
<feature type="coiled-coil region" evidence="1">
    <location>
        <begin position="9"/>
        <end position="57"/>
    </location>
</feature>
<dbReference type="Pfam" id="PF12277">
    <property type="entry name" value="DUF3618"/>
    <property type="match status" value="1"/>
</dbReference>
<keyword evidence="4" id="KW-1185">Reference proteome</keyword>
<dbReference type="PATRIC" id="fig|299146.4.peg.746"/>
<dbReference type="RefSeq" id="WP_091191564.1">
    <property type="nucleotide sequence ID" value="NZ_LT594324.1"/>
</dbReference>
<reference evidence="3 4" key="1">
    <citation type="submission" date="2016-06" db="EMBL/GenBank/DDBJ databases">
        <authorList>
            <person name="Kjaerup R.B."/>
            <person name="Dalgaard T.S."/>
            <person name="Juul-Madsen H.R."/>
        </authorList>
    </citation>
    <scope>NUCLEOTIDE SEQUENCE [LARGE SCALE GENOMIC DNA]</scope>
    <source>
        <strain evidence="3 4">DSM 45248</strain>
    </source>
</reference>
<keyword evidence="1" id="KW-0175">Coiled coil</keyword>
<protein>
    <recommendedName>
        <fullName evidence="5">DUF3618 domain-containing protein</fullName>
    </recommendedName>
</protein>
<accession>A0A1A8Z6Y2</accession>
<name>A0A1A8Z6Y2_9ACTN</name>
<dbReference type="OrthoDB" id="3390335at2"/>
<gene>
    <name evidence="3" type="ORF">GA0070621_0732</name>
</gene>
<evidence type="ECO:0000313" key="4">
    <source>
        <dbReference type="Proteomes" id="UP000198765"/>
    </source>
</evidence>
<evidence type="ECO:0000256" key="1">
    <source>
        <dbReference type="SAM" id="Coils"/>
    </source>
</evidence>